<dbReference type="SUPFAM" id="SSF52540">
    <property type="entry name" value="P-loop containing nucleoside triphosphate hydrolases"/>
    <property type="match status" value="1"/>
</dbReference>
<keyword evidence="8" id="KW-0460">Magnesium</keyword>
<dbReference type="PRINTS" id="PR00326">
    <property type="entry name" value="GTP1OBG"/>
</dbReference>
<organism evidence="12 13">
    <name type="scientific">Mycena citricolor</name>
    <dbReference type="NCBI Taxonomy" id="2018698"/>
    <lineage>
        <taxon>Eukaryota</taxon>
        <taxon>Fungi</taxon>
        <taxon>Dikarya</taxon>
        <taxon>Basidiomycota</taxon>
        <taxon>Agaricomycotina</taxon>
        <taxon>Agaricomycetes</taxon>
        <taxon>Agaricomycetidae</taxon>
        <taxon>Agaricales</taxon>
        <taxon>Marasmiineae</taxon>
        <taxon>Mycenaceae</taxon>
        <taxon>Mycena</taxon>
    </lineage>
</organism>
<dbReference type="Pfam" id="PF06071">
    <property type="entry name" value="YchF-GTPase_C"/>
    <property type="match status" value="1"/>
</dbReference>
<feature type="domain" description="OBG-type G" evidence="10">
    <location>
        <begin position="59"/>
        <end position="324"/>
    </location>
</feature>
<dbReference type="Proteomes" id="UP001295794">
    <property type="component" value="Unassembled WGS sequence"/>
</dbReference>
<evidence type="ECO:0000259" key="10">
    <source>
        <dbReference type="PROSITE" id="PS51710"/>
    </source>
</evidence>
<evidence type="ECO:0000256" key="5">
    <source>
        <dbReference type="ARBA" id="ARBA00022741"/>
    </source>
</evidence>
<keyword evidence="5 9" id="KW-0547">Nucleotide-binding</keyword>
<evidence type="ECO:0000313" key="13">
    <source>
        <dbReference type="Proteomes" id="UP001295794"/>
    </source>
</evidence>
<dbReference type="Pfam" id="PF01926">
    <property type="entry name" value="MMR_HSR1"/>
    <property type="match status" value="1"/>
</dbReference>
<dbReference type="InterPro" id="IPR023192">
    <property type="entry name" value="TGS-like_dom_sf"/>
</dbReference>
<evidence type="ECO:0000256" key="4">
    <source>
        <dbReference type="ARBA" id="ARBA00022723"/>
    </source>
</evidence>
<comment type="function">
    <text evidence="9">Hydrolyzes ATP, and can also hydrolyze GTP with lower efficiency. Has lower affinity for GTP.</text>
</comment>
<dbReference type="GO" id="GO:0005829">
    <property type="term" value="C:cytosol"/>
    <property type="evidence" value="ECO:0007669"/>
    <property type="project" value="UniProtKB-SubCell"/>
</dbReference>
<evidence type="ECO:0000256" key="8">
    <source>
        <dbReference type="ARBA" id="ARBA00022842"/>
    </source>
</evidence>
<dbReference type="InterPro" id="IPR013029">
    <property type="entry name" value="YchF_C"/>
</dbReference>
<dbReference type="NCBIfam" id="TIGR00092">
    <property type="entry name" value="redox-regulated ATPase YchF"/>
    <property type="match status" value="1"/>
</dbReference>
<gene>
    <name evidence="12" type="ORF">MYCIT1_LOCUS12705</name>
</gene>
<keyword evidence="7 9" id="KW-0067">ATP-binding</keyword>
<dbReference type="InterPro" id="IPR012676">
    <property type="entry name" value="TGS-like"/>
</dbReference>
<dbReference type="InterPro" id="IPR027417">
    <property type="entry name" value="P-loop_NTPase"/>
</dbReference>
<dbReference type="InterPro" id="IPR031167">
    <property type="entry name" value="G_OBG"/>
</dbReference>
<dbReference type="InterPro" id="IPR004095">
    <property type="entry name" value="TGS"/>
</dbReference>
<dbReference type="AlphaFoldDB" id="A0AAD2H6R6"/>
<dbReference type="Gene3D" id="1.10.150.300">
    <property type="entry name" value="TGS-like domain"/>
    <property type="match status" value="1"/>
</dbReference>
<evidence type="ECO:0000256" key="3">
    <source>
        <dbReference type="ARBA" id="ARBA00022490"/>
    </source>
</evidence>
<dbReference type="GO" id="GO:0016887">
    <property type="term" value="F:ATP hydrolysis activity"/>
    <property type="evidence" value="ECO:0007669"/>
    <property type="project" value="UniProtKB-UniRule"/>
</dbReference>
<dbReference type="PANTHER" id="PTHR23305:SF11">
    <property type="entry name" value="OBG-LIKE ATPASE 1"/>
    <property type="match status" value="1"/>
</dbReference>
<dbReference type="PROSITE" id="PS51710">
    <property type="entry name" value="G_OBG"/>
    <property type="match status" value="1"/>
</dbReference>
<comment type="subcellular location">
    <subcellularLocation>
        <location evidence="2">Cytoplasm</location>
        <location evidence="2">Cytosol</location>
    </subcellularLocation>
</comment>
<protein>
    <recommendedName>
        <fullName evidence="9">Obg-like ATPase 1</fullName>
    </recommendedName>
</protein>
<evidence type="ECO:0000256" key="7">
    <source>
        <dbReference type="ARBA" id="ARBA00022840"/>
    </source>
</evidence>
<dbReference type="GO" id="GO:0006950">
    <property type="term" value="P:response to stress"/>
    <property type="evidence" value="ECO:0007669"/>
    <property type="project" value="UniProtKB-ARBA"/>
</dbReference>
<dbReference type="FunFam" id="1.10.150.300:FF:000003">
    <property type="entry name" value="Obg-like ATPase 1"/>
    <property type="match status" value="1"/>
</dbReference>
<evidence type="ECO:0000256" key="2">
    <source>
        <dbReference type="ARBA" id="ARBA00004514"/>
    </source>
</evidence>
<evidence type="ECO:0000313" key="12">
    <source>
        <dbReference type="EMBL" id="CAK5269179.1"/>
    </source>
</evidence>
<accession>A0AAD2H6R6</accession>
<evidence type="ECO:0000256" key="9">
    <source>
        <dbReference type="HAMAP-Rule" id="MF_03167"/>
    </source>
</evidence>
<dbReference type="PROSITE" id="PS51880">
    <property type="entry name" value="TGS"/>
    <property type="match status" value="1"/>
</dbReference>
<dbReference type="Gene3D" id="3.10.20.30">
    <property type="match status" value="1"/>
</dbReference>
<keyword evidence="4" id="KW-0479">Metal-binding</keyword>
<comment type="similarity">
    <text evidence="9">Belongs to the TRAFAC class OBG-HflX-like GTPase superfamily. OBG GTPase family. YchF/OLA1 subfamily.</text>
</comment>
<dbReference type="InterPro" id="IPR004396">
    <property type="entry name" value="ATPase_YchF/OLA1"/>
</dbReference>
<comment type="caution">
    <text evidence="12">The sequence shown here is derived from an EMBL/GenBank/DDBJ whole genome shotgun (WGS) entry which is preliminary data.</text>
</comment>
<dbReference type="CDD" id="cd01900">
    <property type="entry name" value="YchF"/>
    <property type="match status" value="1"/>
</dbReference>
<sequence length="430" mass="47359">MTMNFFRCQQIAPRYPLFPSDFVRSFSSSSPRLVKKRMPPKKAAVPEKKTLLGRPGNNLKIGIVGVPNVGKSSFFNALSQTDLGKAANFPYATINPEEARIPVPDTRFDWLCDLYKPASRVPAFLTIIDIAGLTAGASTGAGLGNAFLSHVRAVDGIFQMVRAFDDAEVIHVEGDVDPIRDITIIQTELRLKDIEWVEKALDALKKTGRSLGNSSLADKARKEEIATTEKILKHIKEDKKDVRKGDWSNKEIDVVNGLQLLTAKPVTYLVNLSEKDFARKKNKWLAKIKAWIDENNPGDNLIPFSVALEERLAPMSAEEMEAAQKEIGATSSLGKITQAGYASLDLIRYFTCGPDEVRAWTIRKGTKAPQAAGVIHSDFENKFVCGEIMAFDDLKELGSEAAVKAGGKVRQQGKPYEMIDGDIAYWKAGG</sequence>
<dbReference type="InterPro" id="IPR006073">
    <property type="entry name" value="GTP-bd"/>
</dbReference>
<comment type="cofactor">
    <cofactor evidence="1">
        <name>Mg(2+)</name>
        <dbReference type="ChEBI" id="CHEBI:18420"/>
    </cofactor>
</comment>
<dbReference type="HAMAP" id="MF_00944">
    <property type="entry name" value="YchF_OLA1_ATPase"/>
    <property type="match status" value="1"/>
</dbReference>
<dbReference type="EMBL" id="CAVNYO010000141">
    <property type="protein sequence ID" value="CAK5269179.1"/>
    <property type="molecule type" value="Genomic_DNA"/>
</dbReference>
<dbReference type="CDD" id="cd04867">
    <property type="entry name" value="TGS_YchF_OLA1"/>
    <property type="match status" value="1"/>
</dbReference>
<keyword evidence="3 9" id="KW-0963">Cytoplasm</keyword>
<dbReference type="SUPFAM" id="SSF81271">
    <property type="entry name" value="TGS-like"/>
    <property type="match status" value="1"/>
</dbReference>
<dbReference type="InterPro" id="IPR012675">
    <property type="entry name" value="Beta-grasp_dom_sf"/>
</dbReference>
<name>A0AAD2H6R6_9AGAR</name>
<dbReference type="PANTHER" id="PTHR23305">
    <property type="entry name" value="OBG GTPASE FAMILY"/>
    <property type="match status" value="1"/>
</dbReference>
<evidence type="ECO:0000259" key="11">
    <source>
        <dbReference type="PROSITE" id="PS51880"/>
    </source>
</evidence>
<dbReference type="Gene3D" id="3.40.50.300">
    <property type="entry name" value="P-loop containing nucleotide triphosphate hydrolases"/>
    <property type="match status" value="1"/>
</dbReference>
<dbReference type="FunFam" id="3.10.20.30:FF:000001">
    <property type="entry name" value="Ribosome-binding ATPase YchF"/>
    <property type="match status" value="1"/>
</dbReference>
<dbReference type="InterPro" id="IPR041706">
    <property type="entry name" value="YchF_N"/>
</dbReference>
<dbReference type="GO" id="GO:0005524">
    <property type="term" value="F:ATP binding"/>
    <property type="evidence" value="ECO:0007669"/>
    <property type="project" value="UniProtKB-UniRule"/>
</dbReference>
<feature type="binding site" evidence="9">
    <location>
        <position position="272"/>
    </location>
    <ligand>
        <name>ATP</name>
        <dbReference type="ChEBI" id="CHEBI:30616"/>
    </ligand>
</feature>
<dbReference type="GO" id="GO:0043023">
    <property type="term" value="F:ribosomal large subunit binding"/>
    <property type="evidence" value="ECO:0007669"/>
    <property type="project" value="UniProtKB-UniRule"/>
</dbReference>
<comment type="subunit">
    <text evidence="9">Monomer.</text>
</comment>
<keyword evidence="13" id="KW-1185">Reference proteome</keyword>
<evidence type="ECO:0000256" key="6">
    <source>
        <dbReference type="ARBA" id="ARBA00022801"/>
    </source>
</evidence>
<feature type="binding site" evidence="9">
    <location>
        <begin position="68"/>
        <end position="73"/>
    </location>
    <ligand>
        <name>ATP</name>
        <dbReference type="ChEBI" id="CHEBI:30616"/>
    </ligand>
</feature>
<reference evidence="12" key="1">
    <citation type="submission" date="2023-11" db="EMBL/GenBank/DDBJ databases">
        <authorList>
            <person name="De Vega J J."/>
            <person name="De Vega J J."/>
        </authorList>
    </citation>
    <scope>NUCLEOTIDE SEQUENCE</scope>
</reference>
<dbReference type="GO" id="GO:0005525">
    <property type="term" value="F:GTP binding"/>
    <property type="evidence" value="ECO:0007669"/>
    <property type="project" value="InterPro"/>
</dbReference>
<dbReference type="GO" id="GO:0046872">
    <property type="term" value="F:metal ion binding"/>
    <property type="evidence" value="ECO:0007669"/>
    <property type="project" value="UniProtKB-KW"/>
</dbReference>
<proteinExistence type="inferred from homology"/>
<evidence type="ECO:0000256" key="1">
    <source>
        <dbReference type="ARBA" id="ARBA00001946"/>
    </source>
</evidence>
<keyword evidence="6 9" id="KW-0378">Hydrolase</keyword>
<feature type="domain" description="TGS" evidence="11">
    <location>
        <begin position="345"/>
        <end position="428"/>
    </location>
</feature>